<evidence type="ECO:0000313" key="2">
    <source>
        <dbReference type="Proteomes" id="UP000789702"/>
    </source>
</evidence>
<sequence length="57" mass="6491">MEKNDVINKNYNIKTESANQDDSESRTTNVTNNKCILSVDDDYIKNTLISKLQNLAI</sequence>
<protein>
    <submittedName>
        <fullName evidence="1">14771_t:CDS:1</fullName>
    </submittedName>
</protein>
<keyword evidence="2" id="KW-1185">Reference proteome</keyword>
<accession>A0ACA9JY83</accession>
<evidence type="ECO:0000313" key="1">
    <source>
        <dbReference type="EMBL" id="CAG8442213.1"/>
    </source>
</evidence>
<dbReference type="EMBL" id="CAJVPU010000153">
    <property type="protein sequence ID" value="CAG8442213.1"/>
    <property type="molecule type" value="Genomic_DNA"/>
</dbReference>
<gene>
    <name evidence="1" type="ORF">DHETER_LOCUS338</name>
</gene>
<comment type="caution">
    <text evidence="1">The sequence shown here is derived from an EMBL/GenBank/DDBJ whole genome shotgun (WGS) entry which is preliminary data.</text>
</comment>
<reference evidence="1" key="1">
    <citation type="submission" date="2021-06" db="EMBL/GenBank/DDBJ databases">
        <authorList>
            <person name="Kallberg Y."/>
            <person name="Tangrot J."/>
            <person name="Rosling A."/>
        </authorList>
    </citation>
    <scope>NUCLEOTIDE SEQUENCE</scope>
    <source>
        <strain evidence="1">IL203A</strain>
    </source>
</reference>
<dbReference type="Proteomes" id="UP000789702">
    <property type="component" value="Unassembled WGS sequence"/>
</dbReference>
<name>A0ACA9JY83_9GLOM</name>
<organism evidence="1 2">
    <name type="scientific">Dentiscutata heterogama</name>
    <dbReference type="NCBI Taxonomy" id="1316150"/>
    <lineage>
        <taxon>Eukaryota</taxon>
        <taxon>Fungi</taxon>
        <taxon>Fungi incertae sedis</taxon>
        <taxon>Mucoromycota</taxon>
        <taxon>Glomeromycotina</taxon>
        <taxon>Glomeromycetes</taxon>
        <taxon>Diversisporales</taxon>
        <taxon>Gigasporaceae</taxon>
        <taxon>Dentiscutata</taxon>
    </lineage>
</organism>
<proteinExistence type="predicted"/>